<keyword evidence="1" id="KW-0472">Membrane</keyword>
<dbReference type="EMBL" id="CP041345">
    <property type="protein sequence ID" value="QKG79197.1"/>
    <property type="molecule type" value="Genomic_DNA"/>
</dbReference>
<feature type="transmembrane region" description="Helical" evidence="1">
    <location>
        <begin position="151"/>
        <end position="173"/>
    </location>
</feature>
<sequence length="251" mass="26846">MNLTKSSNPALSSKVFSRVGYASGSNVMTLQGTLNKAILMLAIVILGASYTWGIFFESVNPASVVPWMMVGGIGGFITSLVVIFAPKTSPYTAPVYALLEGVFLGGISAFFASTYGAGIIMQAVGLTFAIFFLMLLAYRSGTIRATGKFKVMLFAATGAIALTYFVSFILGFFGVNLGFIHGSGTFGIIFSLIVVGVAALNIIIDLDFIYRSSAAGAPKYMEWYGAFGLMVTLIWLYIEILRLLAKLSSRD</sequence>
<name>A0A7D3XF32_9BACT</name>
<evidence type="ECO:0000256" key="1">
    <source>
        <dbReference type="SAM" id="Phobius"/>
    </source>
</evidence>
<dbReference type="RefSeq" id="WP_173072726.1">
    <property type="nucleotide sequence ID" value="NZ_CP041345.1"/>
</dbReference>
<dbReference type="KEGG" id="ttz:FHG85_02605"/>
<reference evidence="2 3" key="1">
    <citation type="submission" date="2019-07" db="EMBL/GenBank/DDBJ databases">
        <title>Thalassofilum flectens gen. nov., sp. nov., a novel moderate thermophilic anaerobe from a shallow sea hot spring in Kunashir Island (Russia), representing a new family in the order Bacteroidales, and proposal of Thalassofilacea fam. nov.</title>
        <authorList>
            <person name="Kochetkova T.V."/>
            <person name="Podosokorskaya O.A."/>
            <person name="Novikov A."/>
            <person name="Elcheninov A.G."/>
            <person name="Toshchakov S.V."/>
            <person name="Kublanov I.V."/>
        </authorList>
    </citation>
    <scope>NUCLEOTIDE SEQUENCE [LARGE SCALE GENOMIC DNA]</scope>
    <source>
        <strain evidence="2 3">38-H</strain>
    </source>
</reference>
<keyword evidence="3" id="KW-1185">Reference proteome</keyword>
<feature type="transmembrane region" description="Helical" evidence="1">
    <location>
        <begin position="67"/>
        <end position="86"/>
    </location>
</feature>
<gene>
    <name evidence="2" type="ORF">FHG85_02605</name>
</gene>
<dbReference type="InterPro" id="IPR010539">
    <property type="entry name" value="BaxI_1-like"/>
</dbReference>
<organism evidence="2 3">
    <name type="scientific">Tenuifilum thalassicum</name>
    <dbReference type="NCBI Taxonomy" id="2590900"/>
    <lineage>
        <taxon>Bacteria</taxon>
        <taxon>Pseudomonadati</taxon>
        <taxon>Bacteroidota</taxon>
        <taxon>Bacteroidia</taxon>
        <taxon>Bacteroidales</taxon>
        <taxon>Tenuifilaceae</taxon>
        <taxon>Tenuifilum</taxon>
    </lineage>
</organism>
<keyword evidence="1" id="KW-1133">Transmembrane helix</keyword>
<feature type="transmembrane region" description="Helical" evidence="1">
    <location>
        <begin position="37"/>
        <end position="55"/>
    </location>
</feature>
<dbReference type="AlphaFoldDB" id="A0A7D3XF32"/>
<dbReference type="Pfam" id="PF12811">
    <property type="entry name" value="BaxI_1"/>
    <property type="match status" value="1"/>
</dbReference>
<accession>A0A7D3XF32</accession>
<evidence type="ECO:0000313" key="2">
    <source>
        <dbReference type="EMBL" id="QKG79197.1"/>
    </source>
</evidence>
<feature type="transmembrane region" description="Helical" evidence="1">
    <location>
        <begin position="179"/>
        <end position="203"/>
    </location>
</feature>
<evidence type="ECO:0000313" key="3">
    <source>
        <dbReference type="Proteomes" id="UP000500961"/>
    </source>
</evidence>
<dbReference type="PIRSF" id="PIRSF009160">
    <property type="entry name" value="UCP009160"/>
    <property type="match status" value="1"/>
</dbReference>
<dbReference type="PANTHER" id="PTHR41282">
    <property type="entry name" value="CONSERVED TRANSMEMBRANE PROTEIN-RELATED"/>
    <property type="match status" value="1"/>
</dbReference>
<keyword evidence="1" id="KW-0812">Transmembrane</keyword>
<feature type="transmembrane region" description="Helical" evidence="1">
    <location>
        <begin position="93"/>
        <end position="113"/>
    </location>
</feature>
<protein>
    <submittedName>
        <fullName evidence="2">Bax inhibitor-1/YccA family protein</fullName>
    </submittedName>
</protein>
<dbReference type="PANTHER" id="PTHR41282:SF1">
    <property type="entry name" value="CONSERVED TRANSMEMBRANE PROTEIN-RELATED"/>
    <property type="match status" value="1"/>
</dbReference>
<proteinExistence type="predicted"/>
<feature type="transmembrane region" description="Helical" evidence="1">
    <location>
        <begin position="223"/>
        <end position="245"/>
    </location>
</feature>
<feature type="transmembrane region" description="Helical" evidence="1">
    <location>
        <begin position="119"/>
        <end position="139"/>
    </location>
</feature>
<dbReference type="Proteomes" id="UP000500961">
    <property type="component" value="Chromosome"/>
</dbReference>